<accession>A0A482XND8</accession>
<dbReference type="EMBL" id="QKKF02004364">
    <property type="protein sequence ID" value="RZF47403.1"/>
    <property type="molecule type" value="Genomic_DNA"/>
</dbReference>
<proteinExistence type="predicted"/>
<sequence>MPRHHEHGSFLIRGREPAVFGRLVSKTRVVQEDFDVKRSTPTLLHADKRRPDPLVLCFEIITLLTRRGCFSFALRQDCALLLKGSSWLPEEAGCYFSPQVATSLSEEASAPACDP</sequence>
<protein>
    <submittedName>
        <fullName evidence="1">Uncharacterized protein</fullName>
    </submittedName>
</protein>
<evidence type="ECO:0000313" key="1">
    <source>
        <dbReference type="EMBL" id="RZF47403.1"/>
    </source>
</evidence>
<dbReference type="InParanoid" id="A0A482XND8"/>
<gene>
    <name evidence="1" type="ORF">LSTR_LSTR014740</name>
</gene>
<name>A0A482XND8_LAOST</name>
<evidence type="ECO:0000313" key="2">
    <source>
        <dbReference type="Proteomes" id="UP000291343"/>
    </source>
</evidence>
<dbReference type="AlphaFoldDB" id="A0A482XND8"/>
<keyword evidence="2" id="KW-1185">Reference proteome</keyword>
<reference evidence="1 2" key="1">
    <citation type="journal article" date="2017" name="Gigascience">
        <title>Genome sequence of the small brown planthopper, Laodelphax striatellus.</title>
        <authorList>
            <person name="Zhu J."/>
            <person name="Jiang F."/>
            <person name="Wang X."/>
            <person name="Yang P."/>
            <person name="Bao Y."/>
            <person name="Zhao W."/>
            <person name="Wang W."/>
            <person name="Lu H."/>
            <person name="Wang Q."/>
            <person name="Cui N."/>
            <person name="Li J."/>
            <person name="Chen X."/>
            <person name="Luo L."/>
            <person name="Yu J."/>
            <person name="Kang L."/>
            <person name="Cui F."/>
        </authorList>
    </citation>
    <scope>NUCLEOTIDE SEQUENCE [LARGE SCALE GENOMIC DNA]</scope>
    <source>
        <strain evidence="1">Lst14</strain>
    </source>
</reference>
<dbReference type="Proteomes" id="UP000291343">
    <property type="component" value="Unassembled WGS sequence"/>
</dbReference>
<organism evidence="1 2">
    <name type="scientific">Laodelphax striatellus</name>
    <name type="common">Small brown planthopper</name>
    <name type="synonym">Delphax striatella</name>
    <dbReference type="NCBI Taxonomy" id="195883"/>
    <lineage>
        <taxon>Eukaryota</taxon>
        <taxon>Metazoa</taxon>
        <taxon>Ecdysozoa</taxon>
        <taxon>Arthropoda</taxon>
        <taxon>Hexapoda</taxon>
        <taxon>Insecta</taxon>
        <taxon>Pterygota</taxon>
        <taxon>Neoptera</taxon>
        <taxon>Paraneoptera</taxon>
        <taxon>Hemiptera</taxon>
        <taxon>Auchenorrhyncha</taxon>
        <taxon>Fulgoroidea</taxon>
        <taxon>Delphacidae</taxon>
        <taxon>Criomorphinae</taxon>
        <taxon>Laodelphax</taxon>
    </lineage>
</organism>
<comment type="caution">
    <text evidence="1">The sequence shown here is derived from an EMBL/GenBank/DDBJ whole genome shotgun (WGS) entry which is preliminary data.</text>
</comment>